<dbReference type="InterPro" id="IPR055417">
    <property type="entry name" value="UFD1_N1"/>
</dbReference>
<sequence>MHLDRPTQVFTETFRGFSAATFGGSDPENLNYGGKILLPQSALARLASLHIEYPMLFEITNIANGRRTHAGVLEFTAEEGRVYVPRWMLMNLGMDEGALLQIKSTSLPLGRFVKIQPQDVSFLDITDPKAVLEQSLRNFTTLTKNDVVSIKYNQRQYDLLIMEIKPETRGAVSIIETDLEVDFAPPVGYVEP</sequence>
<keyword evidence="6" id="KW-1185">Reference proteome</keyword>
<gene>
    <name evidence="5" type="ORF">CXG81DRAFT_8891</name>
</gene>
<dbReference type="Proteomes" id="UP000274922">
    <property type="component" value="Unassembled WGS sequence"/>
</dbReference>
<dbReference type="Gene3D" id="3.10.330.10">
    <property type="match status" value="1"/>
</dbReference>
<evidence type="ECO:0000259" key="4">
    <source>
        <dbReference type="Pfam" id="PF24842"/>
    </source>
</evidence>
<evidence type="ECO:0000313" key="6">
    <source>
        <dbReference type="Proteomes" id="UP000274922"/>
    </source>
</evidence>
<dbReference type="AlphaFoldDB" id="A0A4P9XEF8"/>
<dbReference type="Pfam" id="PF24842">
    <property type="entry name" value="UFD1_N2"/>
    <property type="match status" value="1"/>
</dbReference>
<dbReference type="Pfam" id="PF03152">
    <property type="entry name" value="UFD1_N1"/>
    <property type="match status" value="1"/>
</dbReference>
<dbReference type="GO" id="GO:0031593">
    <property type="term" value="F:polyubiquitin modification-dependent protein binding"/>
    <property type="evidence" value="ECO:0007669"/>
    <property type="project" value="TreeGrafter"/>
</dbReference>
<name>A0A4P9XEF8_9FUNG</name>
<proteinExistence type="inferred from homology"/>
<feature type="domain" description="Ubiquitin fusion degradation protein UFD1 N-terminal subdomain 1" evidence="3">
    <location>
        <begin position="10"/>
        <end position="108"/>
    </location>
</feature>
<evidence type="ECO:0000259" key="3">
    <source>
        <dbReference type="Pfam" id="PF03152"/>
    </source>
</evidence>
<evidence type="ECO:0000256" key="1">
    <source>
        <dbReference type="ARBA" id="ARBA00006043"/>
    </source>
</evidence>
<keyword evidence="2" id="KW-0833">Ubl conjugation pathway</keyword>
<dbReference type="GO" id="GO:0034098">
    <property type="term" value="C:VCP-NPL4-UFD1 AAA ATPase complex"/>
    <property type="evidence" value="ECO:0007669"/>
    <property type="project" value="TreeGrafter"/>
</dbReference>
<comment type="similarity">
    <text evidence="1">Belongs to the UFD1 family.</text>
</comment>
<accession>A0A4P9XEF8</accession>
<dbReference type="STRING" id="1555241.A0A4P9XEF8"/>
<dbReference type="EMBL" id="ML014116">
    <property type="protein sequence ID" value="RKP03898.1"/>
    <property type="molecule type" value="Genomic_DNA"/>
</dbReference>
<dbReference type="InterPro" id="IPR004854">
    <property type="entry name" value="Ufd1-like"/>
</dbReference>
<evidence type="ECO:0008006" key="7">
    <source>
        <dbReference type="Google" id="ProtNLM"/>
    </source>
</evidence>
<dbReference type="PANTHER" id="PTHR12555:SF13">
    <property type="entry name" value="UBIQUITIN RECOGNITION FACTOR IN ER-ASSOCIATED DEGRADATION PROTEIN 1"/>
    <property type="match status" value="1"/>
</dbReference>
<dbReference type="GO" id="GO:0036503">
    <property type="term" value="P:ERAD pathway"/>
    <property type="evidence" value="ECO:0007669"/>
    <property type="project" value="TreeGrafter"/>
</dbReference>
<feature type="domain" description="Ubiquitin fusion degradation protein UFD1 N-terminal subdomain 2" evidence="4">
    <location>
        <begin position="110"/>
        <end position="186"/>
    </location>
</feature>
<dbReference type="PANTHER" id="PTHR12555">
    <property type="entry name" value="UBIQUITIN FUSION DEGRADATON PROTEIN 1"/>
    <property type="match status" value="1"/>
</dbReference>
<dbReference type="Gene3D" id="2.40.40.50">
    <property type="entry name" value="Ubiquitin fusion degradation protein UFD1, N-terminal domain"/>
    <property type="match status" value="1"/>
</dbReference>
<protein>
    <recommendedName>
        <fullName evidence="7">UFD1-domain-containing protein</fullName>
    </recommendedName>
</protein>
<dbReference type="InterPro" id="IPR055418">
    <property type="entry name" value="UFD1_N2"/>
</dbReference>
<evidence type="ECO:0000256" key="2">
    <source>
        <dbReference type="ARBA" id="ARBA00022786"/>
    </source>
</evidence>
<dbReference type="GO" id="GO:0006511">
    <property type="term" value="P:ubiquitin-dependent protein catabolic process"/>
    <property type="evidence" value="ECO:0007669"/>
    <property type="project" value="InterPro"/>
</dbReference>
<evidence type="ECO:0000313" key="5">
    <source>
        <dbReference type="EMBL" id="RKP03898.1"/>
    </source>
</evidence>
<dbReference type="OrthoDB" id="422728at2759"/>
<feature type="non-terminal residue" evidence="5">
    <location>
        <position position="192"/>
    </location>
</feature>
<reference evidence="6" key="1">
    <citation type="journal article" date="2018" name="Nat. Microbiol.">
        <title>Leveraging single-cell genomics to expand the fungal tree of life.</title>
        <authorList>
            <person name="Ahrendt S.R."/>
            <person name="Quandt C.A."/>
            <person name="Ciobanu D."/>
            <person name="Clum A."/>
            <person name="Salamov A."/>
            <person name="Andreopoulos B."/>
            <person name="Cheng J.F."/>
            <person name="Woyke T."/>
            <person name="Pelin A."/>
            <person name="Henrissat B."/>
            <person name="Reynolds N.K."/>
            <person name="Benny G.L."/>
            <person name="Smith M.E."/>
            <person name="James T.Y."/>
            <person name="Grigoriev I.V."/>
        </authorList>
    </citation>
    <scope>NUCLEOTIDE SEQUENCE [LARGE SCALE GENOMIC DNA]</scope>
    <source>
        <strain evidence="6">ATCC 52028</strain>
    </source>
</reference>
<dbReference type="InterPro" id="IPR042299">
    <property type="entry name" value="Ufd1-like_Nn"/>
</dbReference>
<organism evidence="5 6">
    <name type="scientific">Caulochytrium protostelioides</name>
    <dbReference type="NCBI Taxonomy" id="1555241"/>
    <lineage>
        <taxon>Eukaryota</taxon>
        <taxon>Fungi</taxon>
        <taxon>Fungi incertae sedis</taxon>
        <taxon>Chytridiomycota</taxon>
        <taxon>Chytridiomycota incertae sedis</taxon>
        <taxon>Chytridiomycetes</taxon>
        <taxon>Caulochytriales</taxon>
        <taxon>Caulochytriaceae</taxon>
        <taxon>Caulochytrium</taxon>
    </lineage>
</organism>